<keyword evidence="2" id="KW-1185">Reference proteome</keyword>
<evidence type="ECO:0000313" key="1">
    <source>
        <dbReference type="EMBL" id="MES1918973.1"/>
    </source>
</evidence>
<reference evidence="1 2" key="1">
    <citation type="journal article" date="2024" name="BMC Biol.">
        <title>Comparative genomics of Ascetosporea gives new insight into the evolutionary basis for animal parasitism in Rhizaria.</title>
        <authorList>
            <person name="Hiltunen Thoren M."/>
            <person name="Onut-Brannstrom I."/>
            <person name="Alfjorden A."/>
            <person name="Peckova H."/>
            <person name="Swords F."/>
            <person name="Hooper C."/>
            <person name="Holzer A.S."/>
            <person name="Bass D."/>
            <person name="Burki F."/>
        </authorList>
    </citation>
    <scope>NUCLEOTIDE SEQUENCE [LARGE SCALE GENOMIC DNA]</scope>
    <source>
        <strain evidence="1">20-A016</strain>
    </source>
</reference>
<comment type="caution">
    <text evidence="1">The sequence shown here is derived from an EMBL/GenBank/DDBJ whole genome shotgun (WGS) entry which is preliminary data.</text>
</comment>
<sequence>MSIDALCNLKNNRFLEKCTFKCKDGLFENNSDTITLHCIENFEAPLCAVELQSDNATIAVELQSVDTEASSKCSMEFAKDGYNFCDIVSRECKNVCIENDIFTIYENCTVGVKGNYEFIDGTVRKDLVCQNIEDIDYFELQLKKYCFLTYSRLRDNSRRKQKPHSCI</sequence>
<accession>A0ABV2AH38</accession>
<dbReference type="Proteomes" id="UP001439008">
    <property type="component" value="Unassembled WGS sequence"/>
</dbReference>
<name>A0ABV2AH38_9EUKA</name>
<gene>
    <name evidence="1" type="ORF">MHBO_000857</name>
</gene>
<protein>
    <submittedName>
        <fullName evidence="1">Uncharacterized protein</fullName>
    </submittedName>
</protein>
<evidence type="ECO:0000313" key="2">
    <source>
        <dbReference type="Proteomes" id="UP001439008"/>
    </source>
</evidence>
<proteinExistence type="predicted"/>
<dbReference type="EMBL" id="JBDODL010000169">
    <property type="protein sequence ID" value="MES1918973.1"/>
    <property type="molecule type" value="Genomic_DNA"/>
</dbReference>
<organism evidence="1 2">
    <name type="scientific">Bonamia ostreae</name>
    <dbReference type="NCBI Taxonomy" id="126728"/>
    <lineage>
        <taxon>Eukaryota</taxon>
        <taxon>Sar</taxon>
        <taxon>Rhizaria</taxon>
        <taxon>Endomyxa</taxon>
        <taxon>Ascetosporea</taxon>
        <taxon>Haplosporida</taxon>
        <taxon>Bonamia</taxon>
    </lineage>
</organism>